<comment type="caution">
    <text evidence="6">The sequence shown here is derived from an EMBL/GenBank/DDBJ whole genome shotgun (WGS) entry which is preliminary data.</text>
</comment>
<protein>
    <submittedName>
        <fullName evidence="6">LysR family transcriptional regulator</fullName>
    </submittedName>
</protein>
<evidence type="ECO:0000259" key="5">
    <source>
        <dbReference type="PROSITE" id="PS50931"/>
    </source>
</evidence>
<dbReference type="RefSeq" id="WP_258847478.1">
    <property type="nucleotide sequence ID" value="NZ_JANUGX010000030.1"/>
</dbReference>
<gene>
    <name evidence="6" type="ORF">NX782_21180</name>
</gene>
<evidence type="ECO:0000313" key="7">
    <source>
        <dbReference type="Proteomes" id="UP001205560"/>
    </source>
</evidence>
<evidence type="ECO:0000256" key="1">
    <source>
        <dbReference type="ARBA" id="ARBA00009437"/>
    </source>
</evidence>
<dbReference type="PROSITE" id="PS50931">
    <property type="entry name" value="HTH_LYSR"/>
    <property type="match status" value="1"/>
</dbReference>
<evidence type="ECO:0000256" key="3">
    <source>
        <dbReference type="ARBA" id="ARBA00023125"/>
    </source>
</evidence>
<organism evidence="6 7">
    <name type="scientific">Massilia norwichensis</name>
    <dbReference type="NCBI Taxonomy" id="1442366"/>
    <lineage>
        <taxon>Bacteria</taxon>
        <taxon>Pseudomonadati</taxon>
        <taxon>Pseudomonadota</taxon>
        <taxon>Betaproteobacteria</taxon>
        <taxon>Burkholderiales</taxon>
        <taxon>Oxalobacteraceae</taxon>
        <taxon>Telluria group</taxon>
        <taxon>Massilia</taxon>
    </lineage>
</organism>
<dbReference type="InterPro" id="IPR000847">
    <property type="entry name" value="LysR_HTH_N"/>
</dbReference>
<evidence type="ECO:0000256" key="2">
    <source>
        <dbReference type="ARBA" id="ARBA00023015"/>
    </source>
</evidence>
<evidence type="ECO:0000313" key="6">
    <source>
        <dbReference type="EMBL" id="MCS0591710.1"/>
    </source>
</evidence>
<comment type="similarity">
    <text evidence="1">Belongs to the LysR transcriptional regulatory family.</text>
</comment>
<dbReference type="Pfam" id="PF03466">
    <property type="entry name" value="LysR_substrate"/>
    <property type="match status" value="1"/>
</dbReference>
<keyword evidence="7" id="KW-1185">Reference proteome</keyword>
<name>A0ABT2ABX3_9BURK</name>
<dbReference type="SUPFAM" id="SSF53850">
    <property type="entry name" value="Periplasmic binding protein-like II"/>
    <property type="match status" value="1"/>
</dbReference>
<dbReference type="SUPFAM" id="SSF46785">
    <property type="entry name" value="Winged helix' DNA-binding domain"/>
    <property type="match status" value="1"/>
</dbReference>
<dbReference type="PANTHER" id="PTHR30537:SF5">
    <property type="entry name" value="HTH-TYPE TRANSCRIPTIONAL ACTIVATOR TTDR-RELATED"/>
    <property type="match status" value="1"/>
</dbReference>
<dbReference type="InterPro" id="IPR005119">
    <property type="entry name" value="LysR_subst-bd"/>
</dbReference>
<proteinExistence type="inferred from homology"/>
<dbReference type="Proteomes" id="UP001205560">
    <property type="component" value="Unassembled WGS sequence"/>
</dbReference>
<keyword evidence="2" id="KW-0805">Transcription regulation</keyword>
<dbReference type="PANTHER" id="PTHR30537">
    <property type="entry name" value="HTH-TYPE TRANSCRIPTIONAL REGULATOR"/>
    <property type="match status" value="1"/>
</dbReference>
<dbReference type="Gene3D" id="3.40.190.10">
    <property type="entry name" value="Periplasmic binding protein-like II"/>
    <property type="match status" value="2"/>
</dbReference>
<dbReference type="Pfam" id="PF00126">
    <property type="entry name" value="HTH_1"/>
    <property type="match status" value="1"/>
</dbReference>
<dbReference type="Gene3D" id="1.10.10.10">
    <property type="entry name" value="Winged helix-like DNA-binding domain superfamily/Winged helix DNA-binding domain"/>
    <property type="match status" value="1"/>
</dbReference>
<keyword evidence="4" id="KW-0804">Transcription</keyword>
<reference evidence="6 7" key="1">
    <citation type="submission" date="2022-08" db="EMBL/GenBank/DDBJ databases">
        <title>Reclassification of Massilia species as members of the genera Telluria, Duganella, Pseudoduganella, Mokoshia gen. nov. and Zemynaea gen. nov. using orthogonal and non-orthogonal genome-based approaches.</title>
        <authorList>
            <person name="Bowman J.P."/>
        </authorList>
    </citation>
    <scope>NUCLEOTIDE SEQUENCE [LARGE SCALE GENOMIC DNA]</scope>
    <source>
        <strain evidence="6 7">LMG 28164</strain>
    </source>
</reference>
<sequence>MLDIGALITFVTVTETGSFSTAAQQLGQTPSGVSRTVSRVEKELGMTLMHRTTRRLDLTAEGAWLLERARRVLAELADLDAQAASRRGHPAGLVRVNAATPTLDHLVAPLVADFLDQYPQVTLELTSGETFVDLIEEKVDVAIRIGILPDSSLNARLLGHSRIRVLASPAYLERHGRPEKVADLAQHRLLGFTAPASLNTWPLSDGGQEGWLARPQVTASGGETLRHLAVEGAGLASLSDFLTSGDVAAGRLVPVLEHSALPWTQPVWAVFYKQEALAPRVAALVDFLAQRLGPLLHK</sequence>
<dbReference type="InterPro" id="IPR036388">
    <property type="entry name" value="WH-like_DNA-bd_sf"/>
</dbReference>
<accession>A0ABT2ABX3</accession>
<dbReference type="InterPro" id="IPR036390">
    <property type="entry name" value="WH_DNA-bd_sf"/>
</dbReference>
<feature type="domain" description="HTH lysR-type" evidence="5">
    <location>
        <begin position="2"/>
        <end position="59"/>
    </location>
</feature>
<dbReference type="InterPro" id="IPR058163">
    <property type="entry name" value="LysR-type_TF_proteobact-type"/>
</dbReference>
<dbReference type="EMBL" id="JANUGX010000030">
    <property type="protein sequence ID" value="MCS0591710.1"/>
    <property type="molecule type" value="Genomic_DNA"/>
</dbReference>
<keyword evidence="3" id="KW-0238">DNA-binding</keyword>
<evidence type="ECO:0000256" key="4">
    <source>
        <dbReference type="ARBA" id="ARBA00023163"/>
    </source>
</evidence>